<evidence type="ECO:0008006" key="8">
    <source>
        <dbReference type="Google" id="ProtNLM"/>
    </source>
</evidence>
<dbReference type="Pfam" id="PF20769">
    <property type="entry name" value="YPEB_N"/>
    <property type="match status" value="1"/>
</dbReference>
<evidence type="ECO:0000259" key="4">
    <source>
        <dbReference type="Pfam" id="PF14620"/>
    </source>
</evidence>
<dbReference type="AlphaFoldDB" id="A0A0C2R1N3"/>
<evidence type="ECO:0000313" key="6">
    <source>
        <dbReference type="EMBL" id="KIL44220.1"/>
    </source>
</evidence>
<organism evidence="6 7">
    <name type="scientific">Jeotgalibacillus soli</name>
    <dbReference type="NCBI Taxonomy" id="889306"/>
    <lineage>
        <taxon>Bacteria</taxon>
        <taxon>Bacillati</taxon>
        <taxon>Bacillota</taxon>
        <taxon>Bacilli</taxon>
        <taxon>Bacillales</taxon>
        <taxon>Caryophanaceae</taxon>
        <taxon>Jeotgalibacillus</taxon>
    </lineage>
</organism>
<dbReference type="InterPro" id="IPR048402">
    <property type="entry name" value="YpeB_N"/>
</dbReference>
<evidence type="ECO:0000259" key="3">
    <source>
        <dbReference type="Pfam" id="PF03413"/>
    </source>
</evidence>
<dbReference type="OrthoDB" id="2372097at2"/>
<dbReference type="Proteomes" id="UP000031938">
    <property type="component" value="Unassembled WGS sequence"/>
</dbReference>
<dbReference type="EMBL" id="JXRP01000019">
    <property type="protein sequence ID" value="KIL44220.1"/>
    <property type="molecule type" value="Genomic_DNA"/>
</dbReference>
<feature type="coiled-coil region" evidence="1">
    <location>
        <begin position="132"/>
        <end position="159"/>
    </location>
</feature>
<dbReference type="RefSeq" id="WP_041090126.1">
    <property type="nucleotide sequence ID" value="NZ_JXRP01000019.1"/>
</dbReference>
<feature type="chain" id="PRO_5038388736" description="Sporulation protein" evidence="2">
    <location>
        <begin position="22"/>
        <end position="440"/>
    </location>
</feature>
<feature type="domain" description="Sporulation protein YpeB PepSY1 and PepSY2" evidence="4">
    <location>
        <begin position="181"/>
        <end position="372"/>
    </location>
</feature>
<evidence type="ECO:0000313" key="7">
    <source>
        <dbReference type="Proteomes" id="UP000031938"/>
    </source>
</evidence>
<dbReference type="Pfam" id="PF14620">
    <property type="entry name" value="YPEB_PepSY1-2"/>
    <property type="match status" value="1"/>
</dbReference>
<feature type="domain" description="PepSY" evidence="3">
    <location>
        <begin position="378"/>
        <end position="438"/>
    </location>
</feature>
<keyword evidence="1" id="KW-0175">Coiled coil</keyword>
<dbReference type="NCBIfam" id="TIGR02889">
    <property type="entry name" value="spore_YpeB"/>
    <property type="match status" value="1"/>
</dbReference>
<sequence length="440" mass="50074">MKKTLLFSVLFFGLFSAVAWGAYQKTEKDMLRTHVENQYQRAFHELTYQMDLLHDQIGSTLAMNTGASLTPTLTDVWRLTSNIHSDIGQLPLGMLPFNEMESFLTKIGEFSYRVAVRDLKASPLSDEEYSKLESLYAQSAELQNELRDIQSTVLEEQLEWVGVEKLMATNDEVKDNSLIDGLKTVDSSIKGYTEASFVMSDQETAQKRREQLSHLKGKEINEQEAIEKIKEFTGSLPANGVEVSESLKGANYPFYSVYWENEQGHRATMDVTKIGGYPLYYMVNRDVKDSTISLYKAGEKATEYLKEKGYKDIVLDTSRQVDHVALLTFVRVLEPDQIYVMSDSIQLKVALDNGEIIGFLGMDYLQNGEKRHTSPPTLSEEAAIEMVHSKFEIQETRLALIRNELQDEVLCYEFIGNLGDDTFRIYVNADSGQEEKIEKL</sequence>
<name>A0A0C2R1N3_9BACL</name>
<reference evidence="6 7" key="1">
    <citation type="submission" date="2015-01" db="EMBL/GenBank/DDBJ databases">
        <title>Genome sequencing of Jeotgalibacillus soli.</title>
        <authorList>
            <person name="Goh K.M."/>
            <person name="Chan K.-G."/>
            <person name="Yaakop A.S."/>
            <person name="Ee R."/>
            <person name="Gan H.M."/>
            <person name="Chan C.S."/>
        </authorList>
    </citation>
    <scope>NUCLEOTIDE SEQUENCE [LARGE SCALE GENOMIC DNA]</scope>
    <source>
        <strain evidence="6 7">P9</strain>
    </source>
</reference>
<dbReference type="InterPro" id="IPR014239">
    <property type="entry name" value="YpeB_PepSY1-2"/>
</dbReference>
<dbReference type="PATRIC" id="fig|889306.3.peg.3198"/>
<proteinExistence type="predicted"/>
<evidence type="ECO:0000256" key="2">
    <source>
        <dbReference type="SAM" id="SignalP"/>
    </source>
</evidence>
<dbReference type="GO" id="GO:0009847">
    <property type="term" value="P:spore germination"/>
    <property type="evidence" value="ECO:0007669"/>
    <property type="project" value="InterPro"/>
</dbReference>
<feature type="domain" description="Sporulation protein YpeB N-terminal" evidence="5">
    <location>
        <begin position="27"/>
        <end position="161"/>
    </location>
</feature>
<comment type="caution">
    <text evidence="6">The sequence shown here is derived from an EMBL/GenBank/DDBJ whole genome shotgun (WGS) entry which is preliminary data.</text>
</comment>
<dbReference type="InterPro" id="IPR025711">
    <property type="entry name" value="PepSY"/>
</dbReference>
<keyword evidence="2" id="KW-0732">Signal</keyword>
<dbReference type="STRING" id="889306.KP78_31840"/>
<evidence type="ECO:0000256" key="1">
    <source>
        <dbReference type="SAM" id="Coils"/>
    </source>
</evidence>
<dbReference type="Pfam" id="PF03413">
    <property type="entry name" value="PepSY"/>
    <property type="match status" value="1"/>
</dbReference>
<keyword evidence="7" id="KW-1185">Reference proteome</keyword>
<gene>
    <name evidence="6" type="ORF">KP78_31840</name>
</gene>
<protein>
    <recommendedName>
        <fullName evidence="8">Sporulation protein</fullName>
    </recommendedName>
</protein>
<evidence type="ECO:0000259" key="5">
    <source>
        <dbReference type="Pfam" id="PF20769"/>
    </source>
</evidence>
<accession>A0A0C2R1N3</accession>
<feature type="signal peptide" evidence="2">
    <location>
        <begin position="1"/>
        <end position="21"/>
    </location>
</feature>